<accession>A0A8I2H6U2</accession>
<keyword evidence="1" id="KW-0472">Membrane</keyword>
<reference evidence="2" key="1">
    <citation type="submission" date="2019-10" db="EMBL/GenBank/DDBJ databases">
        <authorList>
            <person name="Paulsen S."/>
        </authorList>
    </citation>
    <scope>NUCLEOTIDE SEQUENCE</scope>
    <source>
        <strain evidence="2">LMG 19692</strain>
    </source>
</reference>
<dbReference type="AlphaFoldDB" id="A0A8I2H6U2"/>
<dbReference type="EMBL" id="CP137579">
    <property type="protein sequence ID" value="WOX31555.1"/>
    <property type="molecule type" value="Genomic_DNA"/>
</dbReference>
<reference evidence="3 5" key="2">
    <citation type="submission" date="2023-10" db="EMBL/GenBank/DDBJ databases">
        <title>To unveil natural product biosynthetic capacity in Pseudoalteromonas.</title>
        <authorList>
            <person name="Wang J."/>
        </authorList>
    </citation>
    <scope>NUCLEOTIDE SEQUENCE [LARGE SCALE GENOMIC DNA]</scope>
    <source>
        <strain evidence="3 5">DSM 15914</strain>
    </source>
</reference>
<keyword evidence="1" id="KW-0812">Transmembrane</keyword>
<dbReference type="RefSeq" id="WP_019647463.1">
    <property type="nucleotide sequence ID" value="NZ_CBCSDF010000005.1"/>
</dbReference>
<gene>
    <name evidence="2" type="ORF">F9Y85_13100</name>
    <name evidence="3" type="ORF">R5H13_21690</name>
</gene>
<organism evidence="2 4">
    <name type="scientific">Pseudoalteromonas maricaloris</name>
    <dbReference type="NCBI Taxonomy" id="184924"/>
    <lineage>
        <taxon>Bacteria</taxon>
        <taxon>Pseudomonadati</taxon>
        <taxon>Pseudomonadota</taxon>
        <taxon>Gammaproteobacteria</taxon>
        <taxon>Alteromonadales</taxon>
        <taxon>Pseudoalteromonadaceae</taxon>
        <taxon>Pseudoalteromonas</taxon>
    </lineage>
</organism>
<keyword evidence="1" id="KW-1133">Transmembrane helix</keyword>
<dbReference type="GeneID" id="98338300"/>
<name>A0A8I2H6U2_9GAMM</name>
<evidence type="ECO:0000313" key="4">
    <source>
        <dbReference type="Proteomes" id="UP000646877"/>
    </source>
</evidence>
<evidence type="ECO:0000313" key="3">
    <source>
        <dbReference type="EMBL" id="WOX31555.1"/>
    </source>
</evidence>
<feature type="transmembrane region" description="Helical" evidence="1">
    <location>
        <begin position="15"/>
        <end position="35"/>
    </location>
</feature>
<feature type="transmembrane region" description="Helical" evidence="1">
    <location>
        <begin position="47"/>
        <end position="67"/>
    </location>
</feature>
<dbReference type="EMBL" id="WEIA01000007">
    <property type="protein sequence ID" value="NLR22244.1"/>
    <property type="molecule type" value="Genomic_DNA"/>
</dbReference>
<feature type="transmembrane region" description="Helical" evidence="1">
    <location>
        <begin position="73"/>
        <end position="94"/>
    </location>
</feature>
<protein>
    <submittedName>
        <fullName evidence="2">Uncharacterized protein</fullName>
    </submittedName>
</protein>
<evidence type="ECO:0000256" key="1">
    <source>
        <dbReference type="SAM" id="Phobius"/>
    </source>
</evidence>
<proteinExistence type="predicted"/>
<dbReference type="Gene3D" id="1.20.1280.290">
    <property type="match status" value="1"/>
</dbReference>
<sequence>MKTWLTGFYQTKDTYWDFAGVFFGGIGFIALFGQLLSELERQGPTNLSFTFLIGYVLVFSFWLMYGLRFQRMAIIVTNVLCLLLQILILLTAILR</sequence>
<evidence type="ECO:0000313" key="5">
    <source>
        <dbReference type="Proteomes" id="UP001304419"/>
    </source>
</evidence>
<evidence type="ECO:0000313" key="2">
    <source>
        <dbReference type="EMBL" id="NLR22244.1"/>
    </source>
</evidence>
<dbReference type="Proteomes" id="UP001304419">
    <property type="component" value="Chromosome 2"/>
</dbReference>
<keyword evidence="5" id="KW-1185">Reference proteome</keyword>
<dbReference type="Proteomes" id="UP000646877">
    <property type="component" value="Unassembled WGS sequence"/>
</dbReference>